<feature type="transmembrane region" description="Helical" evidence="1">
    <location>
        <begin position="339"/>
        <end position="363"/>
    </location>
</feature>
<keyword evidence="1" id="KW-0472">Membrane</keyword>
<comment type="caution">
    <text evidence="2">The sequence shown here is derived from an EMBL/GenBank/DDBJ whole genome shotgun (WGS) entry which is preliminary data.</text>
</comment>
<feature type="transmembrane region" description="Helical" evidence="1">
    <location>
        <begin position="182"/>
        <end position="199"/>
    </location>
</feature>
<feature type="transmembrane region" description="Helical" evidence="1">
    <location>
        <begin position="235"/>
        <end position="259"/>
    </location>
</feature>
<feature type="transmembrane region" description="Helical" evidence="1">
    <location>
        <begin position="115"/>
        <end position="140"/>
    </location>
</feature>
<sequence>MASEFFVGPILDDWLKYGLIYGVIVCTYLLLYRKIYWGIFDPMFLTTINLSGGAFCVYFLYADQALKPVYGWSFVGTEIALLCGLHLASLIPALRLGSHEERLPEPERGMTEFDVFCLIVFVGYTIVEIVNLKTVGIVLLDEDNNHVSAYGGHGIIRAFLVSFRTLATFTLYYKLLLLKKRLNIFELFICLVLLIDLATSGSKSAVVVFFVNFFLTSYPLILHGKMKQVKISFPLLMLLAAFPVAIVMISVGASAASAVQQVMLRFMASGDIFLLGYYDDVMATIQETSFLKYAFYPGWGTILKNLGFEIIPPEPVGVDVFAFYTDRRTSGANGRYNYLAYHFFGLWGGILYALIIGLLVGYLRKIYVKFNPTAISYFGFLFIVILISCSTRLIDDLLLFGNTSFWALFFLTSCYVAAKLVYLVLKVLIASPSGAGQEGGNLIKAQAGEDAAP</sequence>
<evidence type="ECO:0008006" key="4">
    <source>
        <dbReference type="Google" id="ProtNLM"/>
    </source>
</evidence>
<feature type="transmembrane region" description="Helical" evidence="1">
    <location>
        <begin position="43"/>
        <end position="61"/>
    </location>
</feature>
<keyword evidence="1" id="KW-0812">Transmembrane</keyword>
<accession>A0A2P8GII4</accession>
<reference evidence="2 3" key="1">
    <citation type="submission" date="2018-03" db="EMBL/GenBank/DDBJ databases">
        <title>Genomic Encyclopedia of Archaeal and Bacterial Type Strains, Phase II (KMG-II): from individual species to whole genera.</title>
        <authorList>
            <person name="Goeker M."/>
        </authorList>
    </citation>
    <scope>NUCLEOTIDE SEQUENCE [LARGE SCALE GENOMIC DNA]</scope>
    <source>
        <strain evidence="2 3">DSM 29057</strain>
    </source>
</reference>
<keyword evidence="1" id="KW-1133">Transmembrane helix</keyword>
<dbReference type="EMBL" id="PYAS01000001">
    <property type="protein sequence ID" value="PSL33784.1"/>
    <property type="molecule type" value="Genomic_DNA"/>
</dbReference>
<feature type="transmembrane region" description="Helical" evidence="1">
    <location>
        <begin position="406"/>
        <end position="425"/>
    </location>
</feature>
<name>A0A2P8GII4_9BACT</name>
<dbReference type="OrthoDB" id="928337at2"/>
<dbReference type="AlphaFoldDB" id="A0A2P8GII4"/>
<evidence type="ECO:0000256" key="1">
    <source>
        <dbReference type="SAM" id="Phobius"/>
    </source>
</evidence>
<feature type="transmembrane region" description="Helical" evidence="1">
    <location>
        <begin position="73"/>
        <end position="94"/>
    </location>
</feature>
<keyword evidence="3" id="KW-1185">Reference proteome</keyword>
<evidence type="ECO:0000313" key="3">
    <source>
        <dbReference type="Proteomes" id="UP000241964"/>
    </source>
</evidence>
<gene>
    <name evidence="2" type="ORF">CLV60_101153</name>
</gene>
<proteinExistence type="predicted"/>
<feature type="transmembrane region" description="Helical" evidence="1">
    <location>
        <begin position="155"/>
        <end position="175"/>
    </location>
</feature>
<protein>
    <recommendedName>
        <fullName evidence="4">Oligosaccharide repeat unit polymerase</fullName>
    </recommendedName>
</protein>
<dbReference type="RefSeq" id="WP_106593475.1">
    <property type="nucleotide sequence ID" value="NZ_PYAS01000001.1"/>
</dbReference>
<dbReference type="Proteomes" id="UP000241964">
    <property type="component" value="Unassembled WGS sequence"/>
</dbReference>
<evidence type="ECO:0000313" key="2">
    <source>
        <dbReference type="EMBL" id="PSL33784.1"/>
    </source>
</evidence>
<feature type="transmembrane region" description="Helical" evidence="1">
    <location>
        <begin position="375"/>
        <end position="394"/>
    </location>
</feature>
<feature type="transmembrane region" description="Helical" evidence="1">
    <location>
        <begin position="205"/>
        <end position="223"/>
    </location>
</feature>
<organism evidence="2 3">
    <name type="scientific">Dyadobacter jiangsuensis</name>
    <dbReference type="NCBI Taxonomy" id="1591085"/>
    <lineage>
        <taxon>Bacteria</taxon>
        <taxon>Pseudomonadati</taxon>
        <taxon>Bacteroidota</taxon>
        <taxon>Cytophagia</taxon>
        <taxon>Cytophagales</taxon>
        <taxon>Spirosomataceae</taxon>
        <taxon>Dyadobacter</taxon>
    </lineage>
</organism>
<feature type="transmembrane region" description="Helical" evidence="1">
    <location>
        <begin position="14"/>
        <end position="31"/>
    </location>
</feature>